<keyword evidence="2" id="KW-1185">Reference proteome</keyword>
<proteinExistence type="predicted"/>
<organism evidence="1 2">
    <name type="scientific">Dimorphilus gyrociliatus</name>
    <dbReference type="NCBI Taxonomy" id="2664684"/>
    <lineage>
        <taxon>Eukaryota</taxon>
        <taxon>Metazoa</taxon>
        <taxon>Spiralia</taxon>
        <taxon>Lophotrochozoa</taxon>
        <taxon>Annelida</taxon>
        <taxon>Polychaeta</taxon>
        <taxon>Polychaeta incertae sedis</taxon>
        <taxon>Dinophilidae</taxon>
        <taxon>Dimorphilus</taxon>
    </lineage>
</organism>
<accession>A0A7I8VY17</accession>
<protein>
    <submittedName>
        <fullName evidence="1">DgyrCDS9288</fullName>
    </submittedName>
</protein>
<name>A0A7I8VY17_9ANNE</name>
<evidence type="ECO:0000313" key="1">
    <source>
        <dbReference type="EMBL" id="CAD5120726.1"/>
    </source>
</evidence>
<dbReference type="EMBL" id="CAJFCJ010000013">
    <property type="protein sequence ID" value="CAD5120726.1"/>
    <property type="molecule type" value="Genomic_DNA"/>
</dbReference>
<gene>
    <name evidence="1" type="ORF">DGYR_LOCUS8775</name>
</gene>
<comment type="caution">
    <text evidence="1">The sequence shown here is derived from an EMBL/GenBank/DDBJ whole genome shotgun (WGS) entry which is preliminary data.</text>
</comment>
<sequence>MTTAIYSDSPQTVAGTPSALINRNNEVNRQFIEGTQLTLPKLTDRDPITGKKSGRRYKNVNPPVHRRSVFTTTGYFRSSFVVHPEWLSEHFQKPITPRVYDRIDSIDLRLPKVSAEKRRLFKDVERKLGERTLYGEQYVNYPVSNYTRIIQHKNAPKIQY</sequence>
<dbReference type="Proteomes" id="UP000549394">
    <property type="component" value="Unassembled WGS sequence"/>
</dbReference>
<evidence type="ECO:0000313" key="2">
    <source>
        <dbReference type="Proteomes" id="UP000549394"/>
    </source>
</evidence>
<dbReference type="AlphaFoldDB" id="A0A7I8VY17"/>
<reference evidence="1 2" key="1">
    <citation type="submission" date="2020-08" db="EMBL/GenBank/DDBJ databases">
        <authorList>
            <person name="Hejnol A."/>
        </authorList>
    </citation>
    <scope>NUCLEOTIDE SEQUENCE [LARGE SCALE GENOMIC DNA]</scope>
</reference>